<dbReference type="GO" id="GO:0016301">
    <property type="term" value="F:kinase activity"/>
    <property type="evidence" value="ECO:0007669"/>
    <property type="project" value="UniProtKB-KW"/>
</dbReference>
<feature type="compositionally biased region" description="Acidic residues" evidence="1">
    <location>
        <begin position="380"/>
        <end position="433"/>
    </location>
</feature>
<dbReference type="Proteomes" id="UP000037460">
    <property type="component" value="Unassembled WGS sequence"/>
</dbReference>
<organism evidence="2 3">
    <name type="scientific">Chrysochromulina tobinii</name>
    <dbReference type="NCBI Taxonomy" id="1460289"/>
    <lineage>
        <taxon>Eukaryota</taxon>
        <taxon>Haptista</taxon>
        <taxon>Haptophyta</taxon>
        <taxon>Prymnesiophyceae</taxon>
        <taxon>Prymnesiales</taxon>
        <taxon>Chrysochromulinaceae</taxon>
        <taxon>Chrysochromulina</taxon>
    </lineage>
</organism>
<accession>A0A0M0JEA6</accession>
<dbReference type="EMBL" id="JWZX01003082">
    <property type="protein sequence ID" value="KOO24553.1"/>
    <property type="molecule type" value="Genomic_DNA"/>
</dbReference>
<evidence type="ECO:0000256" key="1">
    <source>
        <dbReference type="SAM" id="MobiDB-lite"/>
    </source>
</evidence>
<feature type="compositionally biased region" description="Basic and acidic residues" evidence="1">
    <location>
        <begin position="328"/>
        <end position="344"/>
    </location>
</feature>
<dbReference type="OrthoDB" id="155590at2759"/>
<gene>
    <name evidence="2" type="ORF">Ctob_002630</name>
</gene>
<feature type="region of interest" description="Disordered" evidence="1">
    <location>
        <begin position="290"/>
        <end position="439"/>
    </location>
</feature>
<sequence>MLTLVTVLMAFKAPDKKAAPEQKANGMQVLSPTNATQLKAVFFSGDPWLIQCGSKADLAAAAAGDVGLGAHDVLEIAMPALAKLPAELGLLDCEKKLPSGKSTLDRFKLDGGVSPMLIFAANGLAPVQIVPSMLAKYGGSSNLFPTPRQQAAALVALVKSRATPQAFTFTKSEQMHAHCLKCKHCVLWLTEGEPQGEAARTLGTLLREYRTVAFGTVNTARYQFSLAKALPAPPTKRTPQVLAVRSTAAEGDAKKVTLAAKAYRGEPTLEGLRGFVSGLTDESLELTPLTKPPALAWRKQAKEAAKDGKEEGGSRKGGKSGTGAGSGAERKMSYEERKAAEAAARKAKAAAAKGGGPVDEVERRRRMALEEEELLRSMFDSEEAAGEEEADEAEETVNFDDEEGAHDDAQEDEGADMDEENEDEATMEVEDDGSDKQEL</sequence>
<dbReference type="AlphaFoldDB" id="A0A0M0JEA6"/>
<name>A0A0M0JEA6_9EUKA</name>
<comment type="caution">
    <text evidence="2">The sequence shown here is derived from an EMBL/GenBank/DDBJ whole genome shotgun (WGS) entry which is preliminary data.</text>
</comment>
<keyword evidence="2" id="KW-0808">Transferase</keyword>
<feature type="compositionally biased region" description="Basic and acidic residues" evidence="1">
    <location>
        <begin position="300"/>
        <end position="314"/>
    </location>
</feature>
<keyword evidence="2" id="KW-0418">Kinase</keyword>
<protein>
    <submittedName>
        <fullName evidence="2">Nima-like pk serine threonine-protein kinase nek1</fullName>
    </submittedName>
</protein>
<evidence type="ECO:0000313" key="3">
    <source>
        <dbReference type="Proteomes" id="UP000037460"/>
    </source>
</evidence>
<reference evidence="3" key="1">
    <citation type="journal article" date="2015" name="PLoS Genet.">
        <title>Genome Sequence and Transcriptome Analyses of Chrysochromulina tobin: Metabolic Tools for Enhanced Algal Fitness in the Prominent Order Prymnesiales (Haptophyceae).</title>
        <authorList>
            <person name="Hovde B.T."/>
            <person name="Deodato C.R."/>
            <person name="Hunsperger H.M."/>
            <person name="Ryken S.A."/>
            <person name="Yost W."/>
            <person name="Jha R.K."/>
            <person name="Patterson J."/>
            <person name="Monnat R.J. Jr."/>
            <person name="Barlow S.B."/>
            <person name="Starkenburg S.R."/>
            <person name="Cattolico R.A."/>
        </authorList>
    </citation>
    <scope>NUCLEOTIDE SEQUENCE</scope>
    <source>
        <strain evidence="3">CCMP291</strain>
    </source>
</reference>
<keyword evidence="3" id="KW-1185">Reference proteome</keyword>
<evidence type="ECO:0000313" key="2">
    <source>
        <dbReference type="EMBL" id="KOO24553.1"/>
    </source>
</evidence>
<proteinExistence type="predicted"/>
<feature type="compositionally biased region" description="Basic and acidic residues" evidence="1">
    <location>
        <begin position="360"/>
        <end position="369"/>
    </location>
</feature>